<dbReference type="PANTHER" id="PTHR43489">
    <property type="entry name" value="ISOMERASE"/>
    <property type="match status" value="1"/>
</dbReference>
<evidence type="ECO:0000313" key="3">
    <source>
        <dbReference type="EMBL" id="MPR31881.1"/>
    </source>
</evidence>
<dbReference type="InterPro" id="IPR036237">
    <property type="entry name" value="Xyl_isomerase-like_sf"/>
</dbReference>
<keyword evidence="4" id="KW-1185">Reference proteome</keyword>
<dbReference type="SUPFAM" id="SSF51658">
    <property type="entry name" value="Xylose isomerase-like"/>
    <property type="match status" value="1"/>
</dbReference>
<dbReference type="AlphaFoldDB" id="A0A7C9BD01"/>
<dbReference type="InterPro" id="IPR050417">
    <property type="entry name" value="Sugar_Epim/Isomerase"/>
</dbReference>
<dbReference type="GO" id="GO:0016853">
    <property type="term" value="F:isomerase activity"/>
    <property type="evidence" value="ECO:0007669"/>
    <property type="project" value="UniProtKB-KW"/>
</dbReference>
<accession>A0A7C9BD01</accession>
<dbReference type="RefSeq" id="WP_152755940.1">
    <property type="nucleotide sequence ID" value="NZ_WHLY01000001.1"/>
</dbReference>
<reference evidence="3 4" key="1">
    <citation type="submission" date="2019-10" db="EMBL/GenBank/DDBJ databases">
        <title>Draft Genome Sequence of Cytophagaceae sp. SJW1-29.</title>
        <authorList>
            <person name="Choi A."/>
        </authorList>
    </citation>
    <scope>NUCLEOTIDE SEQUENCE [LARGE SCALE GENOMIC DNA]</scope>
    <source>
        <strain evidence="3 4">SJW1-29</strain>
    </source>
</reference>
<organism evidence="3 4">
    <name type="scientific">Salmonirosea aquatica</name>
    <dbReference type="NCBI Taxonomy" id="2654236"/>
    <lineage>
        <taxon>Bacteria</taxon>
        <taxon>Pseudomonadati</taxon>
        <taxon>Bacteroidota</taxon>
        <taxon>Cytophagia</taxon>
        <taxon>Cytophagales</taxon>
        <taxon>Spirosomataceae</taxon>
        <taxon>Salmonirosea</taxon>
    </lineage>
</organism>
<keyword evidence="1" id="KW-0413">Isomerase</keyword>
<evidence type="ECO:0000313" key="4">
    <source>
        <dbReference type="Proteomes" id="UP000479293"/>
    </source>
</evidence>
<dbReference type="Proteomes" id="UP000479293">
    <property type="component" value="Unassembled WGS sequence"/>
</dbReference>
<proteinExistence type="predicted"/>
<sequence>MKLSIAIADTHARPSAFVVYRGFELCIPKAATLGFKGVELALKRAEEIDPLRMQTLLEEHQMEISCISTGQVYADDGLMFTDPRIEKRQQVRKVFKELIDLAENFGGLVNIGRVRGQIGEAPRAEAENLFIEMAQELCDYAAPRQVTLILEPVNRYEIDFVNNVEEGVGLMQKVNRFNMMLMPDVFHMNIEDRAIGPELARHIDHVRYIHLADSNRLAPGQGHLDFPAIFEALLEAEYDGWVSAEILPLPDPDQAARQTAEYLLPLIDTFNRKSSERWVDSPMAKPLGYR</sequence>
<gene>
    <name evidence="3" type="ORF">GBK04_00585</name>
</gene>
<feature type="domain" description="Xylose isomerase-like TIM barrel" evidence="2">
    <location>
        <begin position="29"/>
        <end position="263"/>
    </location>
</feature>
<evidence type="ECO:0000256" key="1">
    <source>
        <dbReference type="ARBA" id="ARBA00023235"/>
    </source>
</evidence>
<dbReference type="InterPro" id="IPR013022">
    <property type="entry name" value="Xyl_isomerase-like_TIM-brl"/>
</dbReference>
<protein>
    <submittedName>
        <fullName evidence="3">TIM barrel protein</fullName>
    </submittedName>
</protein>
<comment type="caution">
    <text evidence="3">The sequence shown here is derived from an EMBL/GenBank/DDBJ whole genome shotgun (WGS) entry which is preliminary data.</text>
</comment>
<evidence type="ECO:0000259" key="2">
    <source>
        <dbReference type="Pfam" id="PF01261"/>
    </source>
</evidence>
<dbReference type="PANTHER" id="PTHR43489:SF7">
    <property type="entry name" value="3-DEHYDRO-D-GULOSIDE 4-EPIMERASE-RELATED"/>
    <property type="match status" value="1"/>
</dbReference>
<dbReference type="Pfam" id="PF01261">
    <property type="entry name" value="AP_endonuc_2"/>
    <property type="match status" value="1"/>
</dbReference>
<name>A0A7C9BD01_9BACT</name>
<dbReference type="Gene3D" id="3.20.20.150">
    <property type="entry name" value="Divalent-metal-dependent TIM barrel enzymes"/>
    <property type="match status" value="1"/>
</dbReference>
<dbReference type="EMBL" id="WHLY01000001">
    <property type="protein sequence ID" value="MPR31881.1"/>
    <property type="molecule type" value="Genomic_DNA"/>
</dbReference>